<dbReference type="Proteomes" id="UP000007350">
    <property type="component" value="Unassembled WGS sequence"/>
</dbReference>
<dbReference type="AlphaFoldDB" id="K2N2S0"/>
<feature type="compositionally biased region" description="Polar residues" evidence="1">
    <location>
        <begin position="185"/>
        <end position="195"/>
    </location>
</feature>
<evidence type="ECO:0000313" key="2">
    <source>
        <dbReference type="EMBL" id="EKF32239.1"/>
    </source>
</evidence>
<feature type="region of interest" description="Disordered" evidence="1">
    <location>
        <begin position="246"/>
        <end position="302"/>
    </location>
</feature>
<name>K2N2S0_TRYCR</name>
<feature type="non-terminal residue" evidence="2">
    <location>
        <position position="463"/>
    </location>
</feature>
<feature type="region of interest" description="Disordered" evidence="1">
    <location>
        <begin position="1"/>
        <end position="60"/>
    </location>
</feature>
<gene>
    <name evidence="2" type="ORF">MOQ_003914</name>
</gene>
<organism evidence="2 3">
    <name type="scientific">Trypanosoma cruzi marinkellei</name>
    <dbReference type="NCBI Taxonomy" id="85056"/>
    <lineage>
        <taxon>Eukaryota</taxon>
        <taxon>Discoba</taxon>
        <taxon>Euglenozoa</taxon>
        <taxon>Kinetoplastea</taxon>
        <taxon>Metakinetoplastina</taxon>
        <taxon>Trypanosomatida</taxon>
        <taxon>Trypanosomatidae</taxon>
        <taxon>Trypanosoma</taxon>
        <taxon>Schizotrypanum</taxon>
    </lineage>
</organism>
<dbReference type="EMBL" id="AHKC01010076">
    <property type="protein sequence ID" value="EKF32239.1"/>
    <property type="molecule type" value="Genomic_DNA"/>
</dbReference>
<sequence length="463" mass="51913">MMRPPAAGTTRTLHAPQNGIHRRKNTRSTTELPPQTKRRRKPQPSPPTCTTNSPPLSKRDSRCKLAIVPLHARNAHGGSQRSVQVRNKTYLTPVWKKRITVTTTTTVQECRHGWYNGIFGVQINDACPRKYAWKILHVQLQSRVRRQTAFGARSVSRLSGVVSARHAVQLLSPTRRQCPPESLPPHNTSVPTRTIPSPSALVEVLKSVSRSAHRLEKKIEGGAAKRHTHTHRRSVAVARAVMMRPPAAGTTRTLHAPQNGIHRRKNTRSTTELPPQTKRRRKPQPSPPTCTTNSPPLSKRDSRCKLAIVPLHARNAHGGSQRSVQVRNKTYLTPVWKKRITVTTTTTVQECRHGWYNGIFGVQINDACPRKYAWKILHVQLQSRVRRQTAFGARSVSRWQRCVKDVVGEAPLQTAGWSKVPCIELKYLSASSLEKCTTNSARDISLSGDDTFKEKDSQPRGDS</sequence>
<feature type="region of interest" description="Disordered" evidence="1">
    <location>
        <begin position="175"/>
        <end position="195"/>
    </location>
</feature>
<keyword evidence="3" id="KW-1185">Reference proteome</keyword>
<evidence type="ECO:0000313" key="3">
    <source>
        <dbReference type="Proteomes" id="UP000007350"/>
    </source>
</evidence>
<proteinExistence type="predicted"/>
<evidence type="ECO:0000256" key="1">
    <source>
        <dbReference type="SAM" id="MobiDB-lite"/>
    </source>
</evidence>
<feature type="compositionally biased region" description="Basic and acidic residues" evidence="1">
    <location>
        <begin position="450"/>
        <end position="463"/>
    </location>
</feature>
<reference evidence="2 3" key="1">
    <citation type="journal article" date="2012" name="BMC Genomics">
        <title>Comparative genomic analysis of human infective Trypanosoma cruzi lineages with the bat-restricted subspecies T. cruzi marinkellei.</title>
        <authorList>
            <person name="Franzen O."/>
            <person name="Talavera-Lopez C."/>
            <person name="Ochaya S."/>
            <person name="Butler C.E."/>
            <person name="Messenger L.A."/>
            <person name="Lewis M.D."/>
            <person name="Llewellyn M.S."/>
            <person name="Marinkelle C.J."/>
            <person name="Tyler K.M."/>
            <person name="Miles M.A."/>
            <person name="Andersson B."/>
        </authorList>
    </citation>
    <scope>NUCLEOTIDE SEQUENCE [LARGE SCALE GENOMIC DNA]</scope>
    <source>
        <strain evidence="2 3">B7</strain>
    </source>
</reference>
<feature type="region of interest" description="Disordered" evidence="1">
    <location>
        <begin position="442"/>
        <end position="463"/>
    </location>
</feature>
<comment type="caution">
    <text evidence="2">The sequence shown here is derived from an EMBL/GenBank/DDBJ whole genome shotgun (WGS) entry which is preliminary data.</text>
</comment>
<protein>
    <submittedName>
        <fullName evidence="2">Uncharacterized protein</fullName>
    </submittedName>
</protein>
<accession>K2N2S0</accession>